<dbReference type="GO" id="GO:0008483">
    <property type="term" value="F:transaminase activity"/>
    <property type="evidence" value="ECO:0007669"/>
    <property type="project" value="UniProtKB-KW"/>
</dbReference>
<reference evidence="5 6" key="1">
    <citation type="journal article" date="2009" name="Appl. Environ. Microbiol.">
        <title>Three genomes from the phylum Acidobacteria provide insight into the lifestyles of these microorganisms in soils.</title>
        <authorList>
            <person name="Ward N.L."/>
            <person name="Challacombe J.F."/>
            <person name="Janssen P.H."/>
            <person name="Henrissat B."/>
            <person name="Coutinho P.M."/>
            <person name="Wu M."/>
            <person name="Xie G."/>
            <person name="Haft D.H."/>
            <person name="Sait M."/>
            <person name="Badger J."/>
            <person name="Barabote R.D."/>
            <person name="Bradley B."/>
            <person name="Brettin T.S."/>
            <person name="Brinkac L.M."/>
            <person name="Bruce D."/>
            <person name="Creasy T."/>
            <person name="Daugherty S.C."/>
            <person name="Davidsen T.M."/>
            <person name="DeBoy R.T."/>
            <person name="Detter J.C."/>
            <person name="Dodson R.J."/>
            <person name="Durkin A.S."/>
            <person name="Ganapathy A."/>
            <person name="Gwinn-Giglio M."/>
            <person name="Han C.S."/>
            <person name="Khouri H."/>
            <person name="Kiss H."/>
            <person name="Kothari S.P."/>
            <person name="Madupu R."/>
            <person name="Nelson K.E."/>
            <person name="Nelson W.C."/>
            <person name="Paulsen I."/>
            <person name="Penn K."/>
            <person name="Ren Q."/>
            <person name="Rosovitz M.J."/>
            <person name="Selengut J.D."/>
            <person name="Shrivastava S."/>
            <person name="Sullivan S.A."/>
            <person name="Tapia R."/>
            <person name="Thompson L.S."/>
            <person name="Watkins K.L."/>
            <person name="Yang Q."/>
            <person name="Yu C."/>
            <person name="Zafar N."/>
            <person name="Zhou L."/>
            <person name="Kuske C.R."/>
        </authorList>
    </citation>
    <scope>NUCLEOTIDE SEQUENCE [LARGE SCALE GENOMIC DNA]</scope>
    <source>
        <strain evidence="5 6">Ellin345</strain>
    </source>
</reference>
<dbReference type="InterPro" id="IPR015422">
    <property type="entry name" value="PyrdxlP-dep_Trfase_small"/>
</dbReference>
<keyword evidence="6" id="KW-1185">Reference proteome</keyword>
<dbReference type="PANTHER" id="PTHR30244:SF34">
    <property type="entry name" value="DTDP-4-AMINO-4,6-DIDEOXYGALACTOSE TRANSAMINASE"/>
    <property type="match status" value="1"/>
</dbReference>
<keyword evidence="3 4" id="KW-0663">Pyridoxal phosphate</keyword>
<proteinExistence type="inferred from homology"/>
<dbReference type="InterPro" id="IPR015424">
    <property type="entry name" value="PyrdxlP-dep_Trfase"/>
</dbReference>
<gene>
    <name evidence="5" type="ordered locus">Acid345_3818</name>
</gene>
<comment type="similarity">
    <text evidence="1 4">Belongs to the DegT/DnrJ/EryC1 family.</text>
</comment>
<evidence type="ECO:0000256" key="3">
    <source>
        <dbReference type="PIRSR" id="PIRSR000390-2"/>
    </source>
</evidence>
<name>Q1IJY2_KORVE</name>
<dbReference type="eggNOG" id="COG0399">
    <property type="taxonomic scope" value="Bacteria"/>
</dbReference>
<accession>Q1IJY2</accession>
<dbReference type="AlphaFoldDB" id="Q1IJY2"/>
<dbReference type="Pfam" id="PF01041">
    <property type="entry name" value="DegT_DnrJ_EryC1"/>
    <property type="match status" value="1"/>
</dbReference>
<dbReference type="GO" id="GO:0000271">
    <property type="term" value="P:polysaccharide biosynthetic process"/>
    <property type="evidence" value="ECO:0007669"/>
    <property type="project" value="TreeGrafter"/>
</dbReference>
<dbReference type="KEGG" id="aba:Acid345_3818"/>
<feature type="active site" description="Proton acceptor" evidence="2">
    <location>
        <position position="195"/>
    </location>
</feature>
<dbReference type="HOGENOM" id="CLU_033332_7_2_0"/>
<dbReference type="InterPro" id="IPR015421">
    <property type="entry name" value="PyrdxlP-dep_Trfase_major"/>
</dbReference>
<evidence type="ECO:0000256" key="2">
    <source>
        <dbReference type="PIRSR" id="PIRSR000390-1"/>
    </source>
</evidence>
<dbReference type="CDD" id="cd00616">
    <property type="entry name" value="AHBA_syn"/>
    <property type="match status" value="1"/>
</dbReference>
<dbReference type="RefSeq" id="WP_011524617.1">
    <property type="nucleotide sequence ID" value="NC_008009.1"/>
</dbReference>
<organism evidence="5 6">
    <name type="scientific">Koribacter versatilis (strain Ellin345)</name>
    <dbReference type="NCBI Taxonomy" id="204669"/>
    <lineage>
        <taxon>Bacteria</taxon>
        <taxon>Pseudomonadati</taxon>
        <taxon>Acidobacteriota</taxon>
        <taxon>Terriglobia</taxon>
        <taxon>Terriglobales</taxon>
        <taxon>Candidatus Korobacteraceae</taxon>
        <taxon>Candidatus Korobacter</taxon>
    </lineage>
</organism>
<dbReference type="PIRSF" id="PIRSF000390">
    <property type="entry name" value="PLP_StrS"/>
    <property type="match status" value="1"/>
</dbReference>
<feature type="modified residue" description="N6-(pyridoxal phosphate)lysine" evidence="3">
    <location>
        <position position="195"/>
    </location>
</feature>
<protein>
    <submittedName>
        <fullName evidence="5">DegT/DnrJ/EryC1/StrS aminotransferase</fullName>
    </submittedName>
</protein>
<dbReference type="EnsemblBacteria" id="ABF42818">
    <property type="protein sequence ID" value="ABF42818"/>
    <property type="gene ID" value="Acid345_3818"/>
</dbReference>
<dbReference type="Gene3D" id="3.90.1150.10">
    <property type="entry name" value="Aspartate Aminotransferase, domain 1"/>
    <property type="match status" value="1"/>
</dbReference>
<keyword evidence="5" id="KW-0808">Transferase</keyword>
<dbReference type="InterPro" id="IPR000653">
    <property type="entry name" value="DegT/StrS_aminotransferase"/>
</dbReference>
<evidence type="ECO:0000313" key="6">
    <source>
        <dbReference type="Proteomes" id="UP000002432"/>
    </source>
</evidence>
<sequence>MYRNFKILERRAPHSVGEWPSFDEEDIRSVESVLRSGRINYWTGEECRRFEREYATHVGTKHAIALTNGTVALELALRALGIGPGDEVITSARTFIASASCAVAVGATPIIADVDRDSQNITADTIRKVVTPKTKAIIAVHLAGWPCEMDSILALAAEYGLKVVEDCAQANGARYKGQVVGSIGDVGAFSFCQDKIITTGGEGGLITLNDDEMWKFAWAYKDHGKSYEAVYNRDHPPGYRWLHESFGTNWRMTEMQGALGRNALRRLDSWVKTRRQNASTLKKAFAGIRAVRIPEPPQDFYHSYYKFYAFIEPHALKPEYSRDRIVQEISELGYPCFVGSCSEIYLEKAFEAAGYRGEILPVARELGDTSLMFLVHPTINESQMDEYADISSRVLRSASR</sequence>
<dbReference type="GO" id="GO:0030170">
    <property type="term" value="F:pyridoxal phosphate binding"/>
    <property type="evidence" value="ECO:0007669"/>
    <property type="project" value="TreeGrafter"/>
</dbReference>
<dbReference type="SUPFAM" id="SSF53383">
    <property type="entry name" value="PLP-dependent transferases"/>
    <property type="match status" value="1"/>
</dbReference>
<evidence type="ECO:0000313" key="5">
    <source>
        <dbReference type="EMBL" id="ABF42818.1"/>
    </source>
</evidence>
<dbReference type="Proteomes" id="UP000002432">
    <property type="component" value="Chromosome"/>
</dbReference>
<dbReference type="Gene3D" id="3.40.640.10">
    <property type="entry name" value="Type I PLP-dependent aspartate aminotransferase-like (Major domain)"/>
    <property type="match status" value="1"/>
</dbReference>
<evidence type="ECO:0000256" key="1">
    <source>
        <dbReference type="ARBA" id="ARBA00037999"/>
    </source>
</evidence>
<evidence type="ECO:0000256" key="4">
    <source>
        <dbReference type="RuleBase" id="RU004508"/>
    </source>
</evidence>
<dbReference type="STRING" id="204669.Acid345_3818"/>
<dbReference type="PANTHER" id="PTHR30244">
    <property type="entry name" value="TRANSAMINASE"/>
    <property type="match status" value="1"/>
</dbReference>
<keyword evidence="5" id="KW-0032">Aminotransferase</keyword>
<dbReference type="EMBL" id="CP000360">
    <property type="protein sequence ID" value="ABF42818.1"/>
    <property type="molecule type" value="Genomic_DNA"/>
</dbReference>